<feature type="domain" description="Plastid division protein CDP1-like 1st alpha solenoid" evidence="3">
    <location>
        <begin position="165"/>
        <end position="312"/>
    </location>
</feature>
<dbReference type="Pfam" id="PF13355">
    <property type="entry name" value="ARC6-like_IMS"/>
    <property type="match status" value="1"/>
</dbReference>
<protein>
    <submittedName>
        <fullName evidence="4">Plastid division protein CDP1 chloroplastic-like isoform X1</fullName>
    </submittedName>
</protein>
<feature type="domain" description="Plastid division protein CDP1-like IMS" evidence="1">
    <location>
        <begin position="709"/>
        <end position="826"/>
    </location>
</feature>
<dbReference type="Pfam" id="PF23468">
    <property type="entry name" value="ARC6"/>
    <property type="match status" value="1"/>
</dbReference>
<evidence type="ECO:0000259" key="3">
    <source>
        <dbReference type="Pfam" id="PF25515"/>
    </source>
</evidence>
<dbReference type="InterPro" id="IPR057137">
    <property type="entry name" value="CDP1-like_a_solenoid_2"/>
</dbReference>
<evidence type="ECO:0000259" key="2">
    <source>
        <dbReference type="Pfam" id="PF23468"/>
    </source>
</evidence>
<gene>
    <name evidence="4" type="ORF">HS088_TW16G00410</name>
</gene>
<dbReference type="AlphaFoldDB" id="A0A7J7CIV0"/>
<reference evidence="4 5" key="1">
    <citation type="journal article" date="2020" name="Nat. Commun.">
        <title>Genome of Tripterygium wilfordii and identification of cytochrome P450 involved in triptolide biosynthesis.</title>
        <authorList>
            <person name="Tu L."/>
            <person name="Su P."/>
            <person name="Zhang Z."/>
            <person name="Gao L."/>
            <person name="Wang J."/>
            <person name="Hu T."/>
            <person name="Zhou J."/>
            <person name="Zhang Y."/>
            <person name="Zhao Y."/>
            <person name="Liu Y."/>
            <person name="Song Y."/>
            <person name="Tong Y."/>
            <person name="Lu Y."/>
            <person name="Yang J."/>
            <person name="Xu C."/>
            <person name="Jia M."/>
            <person name="Peters R.J."/>
            <person name="Huang L."/>
            <person name="Gao W."/>
        </authorList>
    </citation>
    <scope>NUCLEOTIDE SEQUENCE [LARGE SCALE GENOMIC DNA]</scope>
    <source>
        <strain evidence="5">cv. XIE 37</strain>
        <tissue evidence="4">Leaf</tissue>
    </source>
</reference>
<organism evidence="4 5">
    <name type="scientific">Tripterygium wilfordii</name>
    <name type="common">Thunder God vine</name>
    <dbReference type="NCBI Taxonomy" id="458696"/>
    <lineage>
        <taxon>Eukaryota</taxon>
        <taxon>Viridiplantae</taxon>
        <taxon>Streptophyta</taxon>
        <taxon>Embryophyta</taxon>
        <taxon>Tracheophyta</taxon>
        <taxon>Spermatophyta</taxon>
        <taxon>Magnoliopsida</taxon>
        <taxon>eudicotyledons</taxon>
        <taxon>Gunneridae</taxon>
        <taxon>Pentapetalae</taxon>
        <taxon>rosids</taxon>
        <taxon>fabids</taxon>
        <taxon>Celastrales</taxon>
        <taxon>Celastraceae</taxon>
        <taxon>Tripterygium</taxon>
    </lineage>
</organism>
<dbReference type="Proteomes" id="UP000593562">
    <property type="component" value="Unassembled WGS sequence"/>
</dbReference>
<dbReference type="GO" id="GO:0009706">
    <property type="term" value="C:chloroplast inner membrane"/>
    <property type="evidence" value="ECO:0007669"/>
    <property type="project" value="TreeGrafter"/>
</dbReference>
<dbReference type="PANTHER" id="PTHR33925:SF2">
    <property type="entry name" value="PLASTID DIVISION PROTEIN CDP1, CHLOROPLASTIC"/>
    <property type="match status" value="1"/>
</dbReference>
<name>A0A7J7CIV0_TRIWF</name>
<accession>A0A7J7CIV0</accession>
<keyword evidence="5" id="KW-1185">Reference proteome</keyword>
<dbReference type="InterPro" id="IPR044685">
    <property type="entry name" value="CPD1-like"/>
</dbReference>
<dbReference type="EMBL" id="JAAARO010000016">
    <property type="protein sequence ID" value="KAF5733969.1"/>
    <property type="molecule type" value="Genomic_DNA"/>
</dbReference>
<proteinExistence type="predicted"/>
<feature type="domain" description="Plastid division protein CDP1-like 2nd alpha solenoid" evidence="2">
    <location>
        <begin position="358"/>
        <end position="486"/>
    </location>
</feature>
<dbReference type="FunCoup" id="A0A7J7CIV0">
    <property type="interactions" value="2493"/>
</dbReference>
<evidence type="ECO:0000313" key="5">
    <source>
        <dbReference type="Proteomes" id="UP000593562"/>
    </source>
</evidence>
<dbReference type="Pfam" id="PF25515">
    <property type="entry name" value="Arm_PDR"/>
    <property type="match status" value="1"/>
</dbReference>
<dbReference type="InterPro" id="IPR058032">
    <property type="entry name" value="CDP1-like_a_solenoid_1"/>
</dbReference>
<evidence type="ECO:0000313" key="4">
    <source>
        <dbReference type="EMBL" id="KAF5733969.1"/>
    </source>
</evidence>
<dbReference type="OrthoDB" id="1708707at2759"/>
<dbReference type="PANTHER" id="PTHR33925">
    <property type="entry name" value="PLASTID DIVISION PROTEIN CDP1, CHLOROPLASTIC-RELATED"/>
    <property type="match status" value="1"/>
</dbReference>
<dbReference type="GO" id="GO:0010020">
    <property type="term" value="P:chloroplast fission"/>
    <property type="evidence" value="ECO:0007669"/>
    <property type="project" value="TreeGrafter"/>
</dbReference>
<comment type="caution">
    <text evidence="4">The sequence shown here is derived from an EMBL/GenBank/DDBJ whole genome shotgun (WGS) entry which is preliminary data.</text>
</comment>
<sequence>MAYPHLIPTVTSSSTYLCCFPCPNFNNRDDGVNFRSGDRKQEAMCSARIGVSVCRVLRGRDFTVRQWRVDATTDTRVVENVPARTSTVEIPVSCYQLIGVPDIAEKDEIVKSVMQLKRAEIEEGYSMDTVISRQDLLMDVRDKLLFEPKYAGNVRDKIPPKCSIRIPWAWLPGALSLLQEVGEAKLVQEISRVALQHPEAKPYIHDILLSMALAECAIAKASFEKNKVSYGFESLARAQCLLRSKASLGNMTLLSQIEESLEELAPACTLELLSMQGSPENAERRQGALAALRELLKQGLDVEASCRVQDWPCFLSQALNGLMAIEIVDLLPWDDLSVTRKNKKSIESQNQRVVIDFNCFYVVLIAHIALGFSRKRRELIKKATIICECLMASDGADIKFEEDFCLFLLGECNEAQAAEKLHQRELNSNAATRNLYSKKEVKDSGKEIKDAYGVQVQPSLEIWLKDAVLAGFSDTQDCSPSLVKFFIAEKKAPENKKDKGAQQRMPTVGHRALSAAIAMEPRDRGESLRMNSSEHLGSAVKQLAPTDLQTSLILGKNDSASNASEPSTQLKRNLGVHHTKFWEHWLVQNDVVRRIPFVVVVGCIVFITFKLSGMKVGFMGSKSKWSFSKSNTGASSFYRSIDSSCDYNVGPAYIRRNGITGIMKELLAMVKMHSRNRSVVKNPDIPCVAASLSSSETTVLRKQMPIEEAEALVKQWQAIKADALGRNHQIDNLSTVLDESMLVQWQALAEAAFAKSCYWRFVLLQLSVLKAEILLDGFGMEMAEVDAFLVEAAELVDESQSKKPNYYSTYRIRYVLKRQDDGSWRFCKGDILAPS</sequence>
<dbReference type="InterPro" id="IPR025344">
    <property type="entry name" value="CDP1-like_IMS"/>
</dbReference>
<dbReference type="InParanoid" id="A0A7J7CIV0"/>
<evidence type="ECO:0000259" key="1">
    <source>
        <dbReference type="Pfam" id="PF13355"/>
    </source>
</evidence>